<dbReference type="InterPro" id="IPR001568">
    <property type="entry name" value="RNase_T2-like"/>
</dbReference>
<dbReference type="RefSeq" id="XP_008308792.1">
    <property type="nucleotide sequence ID" value="XM_008310570.3"/>
</dbReference>
<keyword evidence="7" id="KW-0255">Endonuclease</keyword>
<evidence type="ECO:0000313" key="19">
    <source>
        <dbReference type="Ensembl" id="ENSCSEP00000020761.1"/>
    </source>
</evidence>
<sequence>MRLCSALLLCLAAAVTSAYVVSPRKMWTKLILTQQWPQTFCSMEHCHPNISHWTLHGLWPDSGMDCNNSWAFNSSEIADLLPDMNKSWPNLLHPSSSGFWKYEWHKHGTCAARAESLNSQHKYFSKALELYHKLDLDSILSKFGIIPSEKYYTFAQIEGVIENFYGVKPKIQCFHPSKHQPNADTQVLGQIEICFSPDFTLMDCEKKQDWDKYWAVDKQSGFSVCDHHIPVCYPLAS</sequence>
<evidence type="ECO:0000256" key="5">
    <source>
        <dbReference type="ARBA" id="ARBA00022525"/>
    </source>
</evidence>
<dbReference type="PROSITE" id="PS00530">
    <property type="entry name" value="RNASE_T2_1"/>
    <property type="match status" value="1"/>
</dbReference>
<feature type="active site" evidence="16">
    <location>
        <position position="107"/>
    </location>
</feature>
<evidence type="ECO:0000256" key="16">
    <source>
        <dbReference type="PIRSR" id="PIRSR633697-1"/>
    </source>
</evidence>
<dbReference type="GO" id="GO:0016075">
    <property type="term" value="P:rRNA catabolic process"/>
    <property type="evidence" value="ECO:0007669"/>
    <property type="project" value="Ensembl"/>
</dbReference>
<evidence type="ECO:0000256" key="12">
    <source>
        <dbReference type="ARBA" id="ARBA00023228"/>
    </source>
</evidence>
<protein>
    <submittedName>
        <fullName evidence="19">Ribonuclease T2</fullName>
    </submittedName>
</protein>
<comment type="catalytic activity">
    <reaction evidence="14">
        <text>a guanylyl-uridine-RNA = a 3'-end 2',3'-cyclophospho-GMP-RNA + a 5'-end dephospho-uridine-RNA</text>
        <dbReference type="Rhea" id="RHEA:81323"/>
        <dbReference type="Rhea" id="RHEA-COMP:17356"/>
        <dbReference type="Rhea" id="RHEA-COMP:19658"/>
        <dbReference type="Rhea" id="RHEA-COMP:19659"/>
        <dbReference type="ChEBI" id="CHEBI:173224"/>
        <dbReference type="ChEBI" id="CHEBI:231849"/>
        <dbReference type="ChEBI" id="CHEBI:231850"/>
    </reaction>
</comment>
<comment type="catalytic activity">
    <reaction evidence="15">
        <text>an adenylyl-uridine-RNA = a 3'-end 2',3'-cyclophospho-AMP-RNA + a 5'-end dephospho-uridine-RNA</text>
        <dbReference type="Rhea" id="RHEA:81383"/>
        <dbReference type="Rhea" id="RHEA-COMP:17356"/>
        <dbReference type="Rhea" id="RHEA-COMP:19675"/>
        <dbReference type="Rhea" id="RHEA-COMP:19676"/>
        <dbReference type="ChEBI" id="CHEBI:173224"/>
        <dbReference type="ChEBI" id="CHEBI:231879"/>
        <dbReference type="ChEBI" id="CHEBI:231881"/>
    </reaction>
    <physiologicalReaction direction="left-to-right" evidence="15">
        <dbReference type="Rhea" id="RHEA:81384"/>
    </physiologicalReaction>
</comment>
<dbReference type="GeneID" id="103379120"/>
<keyword evidence="9" id="KW-0256">Endoplasmic reticulum</keyword>
<evidence type="ECO:0000256" key="17">
    <source>
        <dbReference type="RuleBase" id="RU004328"/>
    </source>
</evidence>
<evidence type="ECO:0000313" key="20">
    <source>
        <dbReference type="Proteomes" id="UP000265120"/>
    </source>
</evidence>
<reference evidence="19" key="2">
    <citation type="submission" date="2025-05" db="UniProtKB">
        <authorList>
            <consortium name="Ensembl"/>
        </authorList>
    </citation>
    <scope>IDENTIFICATION</scope>
</reference>
<evidence type="ECO:0000256" key="8">
    <source>
        <dbReference type="ARBA" id="ARBA00022801"/>
    </source>
</evidence>
<evidence type="ECO:0000256" key="3">
    <source>
        <dbReference type="ARBA" id="ARBA00004613"/>
    </source>
</evidence>
<dbReference type="CTD" id="8635"/>
<keyword evidence="12" id="KW-0458">Lysosome</keyword>
<evidence type="ECO:0000256" key="2">
    <source>
        <dbReference type="ARBA" id="ARBA00004319"/>
    </source>
</evidence>
<dbReference type="GO" id="GO:0005576">
    <property type="term" value="C:extracellular region"/>
    <property type="evidence" value="ECO:0007669"/>
    <property type="project" value="UniProtKB-SubCell"/>
</dbReference>
<evidence type="ECO:0000256" key="4">
    <source>
        <dbReference type="ARBA" id="ARBA00007469"/>
    </source>
</evidence>
<dbReference type="Ensembl" id="ENSCSET00000021016.1">
    <property type="protein sequence ID" value="ENSCSEP00000020755.1"/>
    <property type="gene ID" value="ENSCSEG00000013249.1"/>
</dbReference>
<dbReference type="GO" id="GO:0043202">
    <property type="term" value="C:lysosomal lumen"/>
    <property type="evidence" value="ECO:0007669"/>
    <property type="project" value="UniProtKB-SubCell"/>
</dbReference>
<comment type="similarity">
    <text evidence="4 17">Belongs to the RNase T2 family.</text>
</comment>
<dbReference type="OrthoDB" id="435754at2759"/>
<keyword evidence="10" id="KW-1015">Disulfide bond</keyword>
<keyword evidence="20" id="KW-1185">Reference proteome</keyword>
<dbReference type="Proteomes" id="UP000265120">
    <property type="component" value="Chromosome 5"/>
</dbReference>
<name>A0A3P8W5A6_CYNSE</name>
<reference evidence="19 20" key="1">
    <citation type="journal article" date="2014" name="Nat. Genet.">
        <title>Whole-genome sequence of a flatfish provides insights into ZW sex chromosome evolution and adaptation to a benthic lifestyle.</title>
        <authorList>
            <person name="Chen S."/>
            <person name="Zhang G."/>
            <person name="Shao C."/>
            <person name="Huang Q."/>
            <person name="Liu G."/>
            <person name="Zhang P."/>
            <person name="Song W."/>
            <person name="An N."/>
            <person name="Chalopin D."/>
            <person name="Volff J.N."/>
            <person name="Hong Y."/>
            <person name="Li Q."/>
            <person name="Sha Z."/>
            <person name="Zhou H."/>
            <person name="Xie M."/>
            <person name="Yu Q."/>
            <person name="Liu Y."/>
            <person name="Xiang H."/>
            <person name="Wang N."/>
            <person name="Wu K."/>
            <person name="Yang C."/>
            <person name="Zhou Q."/>
            <person name="Liao X."/>
            <person name="Yang L."/>
            <person name="Hu Q."/>
            <person name="Zhang J."/>
            <person name="Meng L."/>
            <person name="Jin L."/>
            <person name="Tian Y."/>
            <person name="Lian J."/>
            <person name="Yang J."/>
            <person name="Miao G."/>
            <person name="Liu S."/>
            <person name="Liang Z."/>
            <person name="Yan F."/>
            <person name="Li Y."/>
            <person name="Sun B."/>
            <person name="Zhang H."/>
            <person name="Zhang J."/>
            <person name="Zhu Y."/>
            <person name="Du M."/>
            <person name="Zhao Y."/>
            <person name="Schartl M."/>
            <person name="Tang Q."/>
            <person name="Wang J."/>
        </authorList>
    </citation>
    <scope>NUCLEOTIDE SEQUENCE</scope>
</reference>
<dbReference type="AlphaFoldDB" id="A0A3P8W5A6"/>
<dbReference type="FunFam" id="3.90.730.10:FF:000001">
    <property type="entry name" value="Ribonuclease T2"/>
    <property type="match status" value="1"/>
</dbReference>
<dbReference type="PANTHER" id="PTHR11240">
    <property type="entry name" value="RIBONUCLEASE T2"/>
    <property type="match status" value="1"/>
</dbReference>
<evidence type="ECO:0000256" key="18">
    <source>
        <dbReference type="SAM" id="SignalP"/>
    </source>
</evidence>
<keyword evidence="11" id="KW-0325">Glycoprotein</keyword>
<dbReference type="InterPro" id="IPR033697">
    <property type="entry name" value="Ribonuclease_T2_eukaryotic"/>
</dbReference>
<organism evidence="19 20">
    <name type="scientific">Cynoglossus semilaevis</name>
    <name type="common">Tongue sole</name>
    <dbReference type="NCBI Taxonomy" id="244447"/>
    <lineage>
        <taxon>Eukaryota</taxon>
        <taxon>Metazoa</taxon>
        <taxon>Chordata</taxon>
        <taxon>Craniata</taxon>
        <taxon>Vertebrata</taxon>
        <taxon>Euteleostomi</taxon>
        <taxon>Actinopterygii</taxon>
        <taxon>Neopterygii</taxon>
        <taxon>Teleostei</taxon>
        <taxon>Neoteleostei</taxon>
        <taxon>Acanthomorphata</taxon>
        <taxon>Carangaria</taxon>
        <taxon>Pleuronectiformes</taxon>
        <taxon>Pleuronectoidei</taxon>
        <taxon>Cynoglossidae</taxon>
        <taxon>Cynoglossinae</taxon>
        <taxon>Cynoglossus</taxon>
    </lineage>
</organism>
<evidence type="ECO:0000256" key="13">
    <source>
        <dbReference type="ARBA" id="ARBA00023239"/>
    </source>
</evidence>
<dbReference type="GO" id="GO:0033897">
    <property type="term" value="F:ribonuclease T2 activity"/>
    <property type="evidence" value="ECO:0007669"/>
    <property type="project" value="InterPro"/>
</dbReference>
<keyword evidence="8" id="KW-0378">Hydrolase</keyword>
<evidence type="ECO:0000256" key="6">
    <source>
        <dbReference type="ARBA" id="ARBA00022722"/>
    </source>
</evidence>
<evidence type="ECO:0000256" key="9">
    <source>
        <dbReference type="ARBA" id="ARBA00022824"/>
    </source>
</evidence>
<dbReference type="GO" id="GO:0005788">
    <property type="term" value="C:endoplasmic reticulum lumen"/>
    <property type="evidence" value="ECO:0007669"/>
    <property type="project" value="UniProtKB-SubCell"/>
</dbReference>
<dbReference type="GO" id="GO:0003723">
    <property type="term" value="F:RNA binding"/>
    <property type="evidence" value="ECO:0007669"/>
    <property type="project" value="InterPro"/>
</dbReference>
<comment type="subcellular location">
    <subcellularLocation>
        <location evidence="2">Endoplasmic reticulum lumen</location>
    </subcellularLocation>
    <subcellularLocation>
        <location evidence="1">Lysosome lumen</location>
    </subcellularLocation>
    <subcellularLocation>
        <location evidence="3">Secreted</location>
    </subcellularLocation>
</comment>
<evidence type="ECO:0000256" key="15">
    <source>
        <dbReference type="ARBA" id="ARBA00052670"/>
    </source>
</evidence>
<dbReference type="Ensembl" id="ENSCSET00000021023.1">
    <property type="protein sequence ID" value="ENSCSEP00000020761.1"/>
    <property type="gene ID" value="ENSCSEG00000013249.1"/>
</dbReference>
<feature type="signal peptide" evidence="18">
    <location>
        <begin position="1"/>
        <end position="18"/>
    </location>
</feature>
<dbReference type="CDD" id="cd01061">
    <property type="entry name" value="RNase_T2_euk"/>
    <property type="match status" value="1"/>
</dbReference>
<dbReference type="PROSITE" id="PS00531">
    <property type="entry name" value="RNASE_T2_2"/>
    <property type="match status" value="1"/>
</dbReference>
<evidence type="ECO:0000256" key="14">
    <source>
        <dbReference type="ARBA" id="ARBA00051280"/>
    </source>
</evidence>
<feature type="chain" id="PRO_5044597017" evidence="18">
    <location>
        <begin position="19"/>
        <end position="237"/>
    </location>
</feature>
<dbReference type="STRING" id="244447.ENSCSEP00000020755"/>
<dbReference type="InterPro" id="IPR018188">
    <property type="entry name" value="RNase_T2_His_AS_1"/>
</dbReference>
<dbReference type="KEGG" id="csem:103379120"/>
<feature type="active site" evidence="16">
    <location>
        <position position="56"/>
    </location>
</feature>
<evidence type="ECO:0000256" key="11">
    <source>
        <dbReference type="ARBA" id="ARBA00023180"/>
    </source>
</evidence>
<accession>A0A3P8W5A6</accession>
<keyword evidence="5" id="KW-0964">Secreted</keyword>
<feature type="active site" evidence="16">
    <location>
        <position position="103"/>
    </location>
</feature>
<dbReference type="InterPro" id="IPR036430">
    <property type="entry name" value="RNase_T2-like_sf"/>
</dbReference>
<proteinExistence type="inferred from homology"/>
<evidence type="ECO:0000256" key="10">
    <source>
        <dbReference type="ARBA" id="ARBA00023157"/>
    </source>
</evidence>
<dbReference type="InterPro" id="IPR033130">
    <property type="entry name" value="RNase_T2_His_AS_2"/>
</dbReference>
<dbReference type="GO" id="GO:0016787">
    <property type="term" value="F:hydrolase activity"/>
    <property type="evidence" value="ECO:0007669"/>
    <property type="project" value="UniProtKB-KW"/>
</dbReference>
<dbReference type="Pfam" id="PF00445">
    <property type="entry name" value="Ribonuclease_T2"/>
    <property type="match status" value="1"/>
</dbReference>
<dbReference type="Gene3D" id="3.90.730.10">
    <property type="entry name" value="Ribonuclease T2-like"/>
    <property type="match status" value="1"/>
</dbReference>
<evidence type="ECO:0000256" key="1">
    <source>
        <dbReference type="ARBA" id="ARBA00004227"/>
    </source>
</evidence>
<keyword evidence="6" id="KW-0540">Nuclease</keyword>
<dbReference type="PANTHER" id="PTHR11240:SF22">
    <property type="entry name" value="RIBONUCLEASE T2"/>
    <property type="match status" value="1"/>
</dbReference>
<dbReference type="SUPFAM" id="SSF55895">
    <property type="entry name" value="Ribonuclease Rh-like"/>
    <property type="match status" value="1"/>
</dbReference>
<evidence type="ECO:0000256" key="7">
    <source>
        <dbReference type="ARBA" id="ARBA00022759"/>
    </source>
</evidence>
<keyword evidence="13" id="KW-0456">Lyase</keyword>
<dbReference type="GeneTree" id="ENSGT00640000091563"/>
<dbReference type="OMA" id="MQKEWPT"/>
<keyword evidence="18" id="KW-0732">Signal</keyword>